<evidence type="ECO:0000259" key="1">
    <source>
        <dbReference type="Pfam" id="PF00651"/>
    </source>
</evidence>
<evidence type="ECO:0000313" key="2">
    <source>
        <dbReference type="EMBL" id="CAD8849445.1"/>
    </source>
</evidence>
<dbReference type="EMBL" id="HBFQ01033770">
    <property type="protein sequence ID" value="CAD8849445.1"/>
    <property type="molecule type" value="Transcribed_RNA"/>
</dbReference>
<sequence>MSLADVLGTLCPTCSTHVDDCDMCLECQDGCRIPCHAFVLRARCPSLAVASVVQVSELSEVVYALLQWVYLEQLDVTQGGVATQEWRHRVWRLGQLWGLRDSDALQCRLAGSRRVGRQGGTVAQDVLRGYAAGDFAGGVVFCAAPEKGTSTTAAPPAWAALLRHRSTYFSAMLSGSWSENASGLREAPIKVCWPPAEFQCLMRYLHGAPLEVQHDSLRAIVDLGSFFGVSSLLVEVASWIASHLEPQTASALWHFLDTEPALQALEGCDDLTYEVDPDTACFEYHVENFVALALPERASDSEKGVAPPPPLFNLSIPLMHRLLSCGRISMSTQPLLDLVANFVRSQCDDPVECVAHLEKMRPPAVLFNRRMRSVLVGSALATIESVW</sequence>
<dbReference type="InterPro" id="IPR011333">
    <property type="entry name" value="SKP1/BTB/POZ_sf"/>
</dbReference>
<proteinExistence type="predicted"/>
<dbReference type="Pfam" id="PF00651">
    <property type="entry name" value="BTB"/>
    <property type="match status" value="1"/>
</dbReference>
<dbReference type="AlphaFoldDB" id="A0A7S1AC88"/>
<feature type="domain" description="BTB" evidence="1">
    <location>
        <begin position="160"/>
        <end position="236"/>
    </location>
</feature>
<dbReference type="CDD" id="cd18186">
    <property type="entry name" value="BTB_POZ_ZBTB_KLHL-like"/>
    <property type="match status" value="2"/>
</dbReference>
<dbReference type="Gene3D" id="3.30.710.10">
    <property type="entry name" value="Potassium Channel Kv1.1, Chain A"/>
    <property type="match status" value="2"/>
</dbReference>
<reference evidence="2" key="1">
    <citation type="submission" date="2021-01" db="EMBL/GenBank/DDBJ databases">
        <authorList>
            <person name="Corre E."/>
            <person name="Pelletier E."/>
            <person name="Niang G."/>
            <person name="Scheremetjew M."/>
            <person name="Finn R."/>
            <person name="Kale V."/>
            <person name="Holt S."/>
            <person name="Cochrane G."/>
            <person name="Meng A."/>
            <person name="Brown T."/>
            <person name="Cohen L."/>
        </authorList>
    </citation>
    <scope>NUCLEOTIDE SEQUENCE</scope>
</reference>
<protein>
    <recommendedName>
        <fullName evidence="1">BTB domain-containing protein</fullName>
    </recommendedName>
</protein>
<dbReference type="SUPFAM" id="SSF54695">
    <property type="entry name" value="POZ domain"/>
    <property type="match status" value="1"/>
</dbReference>
<accession>A0A7S1AC88</accession>
<name>A0A7S1AC88_NOCSC</name>
<organism evidence="2">
    <name type="scientific">Noctiluca scintillans</name>
    <name type="common">Sea sparkle</name>
    <name type="synonym">Red tide dinoflagellate</name>
    <dbReference type="NCBI Taxonomy" id="2966"/>
    <lineage>
        <taxon>Eukaryota</taxon>
        <taxon>Sar</taxon>
        <taxon>Alveolata</taxon>
        <taxon>Dinophyceae</taxon>
        <taxon>Noctilucales</taxon>
        <taxon>Noctilucaceae</taxon>
        <taxon>Noctiluca</taxon>
    </lineage>
</organism>
<gene>
    <name evidence="2" type="ORF">NSCI0253_LOCUS23795</name>
</gene>
<dbReference type="InterPro" id="IPR000210">
    <property type="entry name" value="BTB/POZ_dom"/>
</dbReference>